<keyword evidence="3 6" id="KW-0812">Transmembrane</keyword>
<dbReference type="GO" id="GO:0016020">
    <property type="term" value="C:membrane"/>
    <property type="evidence" value="ECO:0007669"/>
    <property type="project" value="UniProtKB-SubCell"/>
</dbReference>
<keyword evidence="5 6" id="KW-0472">Membrane</keyword>
<organism evidence="7 8">
    <name type="scientific">Lactococcus hircilactis</name>
    <dbReference type="NCBI Taxonomy" id="1494462"/>
    <lineage>
        <taxon>Bacteria</taxon>
        <taxon>Bacillati</taxon>
        <taxon>Bacillota</taxon>
        <taxon>Bacilli</taxon>
        <taxon>Lactobacillales</taxon>
        <taxon>Streptococcaceae</taxon>
        <taxon>Lactococcus</taxon>
    </lineage>
</organism>
<feature type="transmembrane region" description="Helical" evidence="6">
    <location>
        <begin position="7"/>
        <end position="28"/>
    </location>
</feature>
<dbReference type="InterPro" id="IPR007156">
    <property type="entry name" value="MamQ_LemA"/>
</dbReference>
<protein>
    <recommendedName>
        <fullName evidence="9">LemA family protein</fullName>
    </recommendedName>
</protein>
<dbReference type="InterPro" id="IPR023353">
    <property type="entry name" value="LemA-like_dom_sf"/>
</dbReference>
<evidence type="ECO:0000256" key="1">
    <source>
        <dbReference type="ARBA" id="ARBA00004167"/>
    </source>
</evidence>
<dbReference type="AlphaFoldDB" id="A0A7X1Z836"/>
<dbReference type="Gene3D" id="1.20.1440.20">
    <property type="entry name" value="LemA-like domain"/>
    <property type="match status" value="1"/>
</dbReference>
<reference evidence="7 8" key="1">
    <citation type="submission" date="2019-10" db="EMBL/GenBank/DDBJ databases">
        <authorList>
            <person name="Dong K."/>
        </authorList>
    </citation>
    <scope>NUCLEOTIDE SEQUENCE [LARGE SCALE GENOMIC DNA]</scope>
    <source>
        <strain evidence="7 8">DSM 28960</strain>
    </source>
</reference>
<sequence>MKRKGYLGSIFRFLGLYLLIMLITIIPFSQFKQTDFEVELWVLTSALVTIVVSLVLQINSIARSKQKLLQEKSDIYASEKSRDSLVLKTNEVIEKFKTVERSQHTDSTQQQIKTTENVMQSMDQGALSKNKTPKKKESDALENIEKITDSESLKNFVEQHTNLKTNVWVSELIERIVRKENEILHQILIFNESVASYNTQINSFPGFLFKRRFGWKEENYHLMEKNATEEDKFLSDLDHIEF</sequence>
<dbReference type="Proteomes" id="UP000439550">
    <property type="component" value="Unassembled WGS sequence"/>
</dbReference>
<dbReference type="RefSeq" id="WP_153496106.1">
    <property type="nucleotide sequence ID" value="NZ_CAXYUY010000021.1"/>
</dbReference>
<comment type="caution">
    <text evidence="7">The sequence shown here is derived from an EMBL/GenBank/DDBJ whole genome shotgun (WGS) entry which is preliminary data.</text>
</comment>
<keyword evidence="4 6" id="KW-1133">Transmembrane helix</keyword>
<keyword evidence="8" id="KW-1185">Reference proteome</keyword>
<evidence type="ECO:0000313" key="8">
    <source>
        <dbReference type="Proteomes" id="UP000439550"/>
    </source>
</evidence>
<dbReference type="Pfam" id="PF04011">
    <property type="entry name" value="LemA"/>
    <property type="match status" value="1"/>
</dbReference>
<evidence type="ECO:0000256" key="3">
    <source>
        <dbReference type="ARBA" id="ARBA00022692"/>
    </source>
</evidence>
<evidence type="ECO:0000256" key="6">
    <source>
        <dbReference type="SAM" id="Phobius"/>
    </source>
</evidence>
<comment type="subcellular location">
    <subcellularLocation>
        <location evidence="1">Membrane</location>
        <topology evidence="1">Single-pass membrane protein</topology>
    </subcellularLocation>
</comment>
<dbReference type="OrthoDB" id="9804152at2"/>
<feature type="transmembrane region" description="Helical" evidence="6">
    <location>
        <begin position="40"/>
        <end position="62"/>
    </location>
</feature>
<dbReference type="EMBL" id="WITJ01000006">
    <property type="protein sequence ID" value="MQW39432.1"/>
    <property type="molecule type" value="Genomic_DNA"/>
</dbReference>
<evidence type="ECO:0000256" key="5">
    <source>
        <dbReference type="ARBA" id="ARBA00023136"/>
    </source>
</evidence>
<evidence type="ECO:0000256" key="2">
    <source>
        <dbReference type="ARBA" id="ARBA00008854"/>
    </source>
</evidence>
<evidence type="ECO:0000313" key="7">
    <source>
        <dbReference type="EMBL" id="MQW39432.1"/>
    </source>
</evidence>
<dbReference type="PANTHER" id="PTHR34478:SF1">
    <property type="entry name" value="PROTEIN LEMA"/>
    <property type="match status" value="1"/>
</dbReference>
<dbReference type="PANTHER" id="PTHR34478">
    <property type="entry name" value="PROTEIN LEMA"/>
    <property type="match status" value="1"/>
</dbReference>
<gene>
    <name evidence="7" type="ORF">GHI93_05695</name>
</gene>
<accession>A0A7X1Z836</accession>
<name>A0A7X1Z836_9LACT</name>
<evidence type="ECO:0008006" key="9">
    <source>
        <dbReference type="Google" id="ProtNLM"/>
    </source>
</evidence>
<comment type="similarity">
    <text evidence="2">Belongs to the LemA family.</text>
</comment>
<proteinExistence type="inferred from homology"/>
<evidence type="ECO:0000256" key="4">
    <source>
        <dbReference type="ARBA" id="ARBA00022989"/>
    </source>
</evidence>
<dbReference type="SUPFAM" id="SSF140478">
    <property type="entry name" value="LemA-like"/>
    <property type="match status" value="1"/>
</dbReference>